<protein>
    <submittedName>
        <fullName evidence="1">Uncharacterized protein</fullName>
    </submittedName>
</protein>
<evidence type="ECO:0000313" key="2">
    <source>
        <dbReference type="Proteomes" id="UP000640725"/>
    </source>
</evidence>
<reference evidence="1 2" key="1">
    <citation type="submission" date="2020-10" db="EMBL/GenBank/DDBJ databases">
        <authorList>
            <person name="Castelo-Branco R."/>
            <person name="Eusebio N."/>
            <person name="Adriana R."/>
            <person name="Vieira A."/>
            <person name="Brugerolle De Fraissinette N."/>
            <person name="Rezende De Castro R."/>
            <person name="Schneider M.P."/>
            <person name="Vasconcelos V."/>
            <person name="Leao P.N."/>
        </authorList>
    </citation>
    <scope>NUCLEOTIDE SEQUENCE [LARGE SCALE GENOMIC DNA]</scope>
    <source>
        <strain evidence="1 2">LEGE 06226</strain>
    </source>
</reference>
<accession>A0ABR9U7G3</accession>
<dbReference type="EMBL" id="JADEWU010000005">
    <property type="protein sequence ID" value="MBE9142398.1"/>
    <property type="molecule type" value="Genomic_DNA"/>
</dbReference>
<proteinExistence type="predicted"/>
<evidence type="ECO:0000313" key="1">
    <source>
        <dbReference type="EMBL" id="MBE9142398.1"/>
    </source>
</evidence>
<dbReference type="RefSeq" id="WP_193868078.1">
    <property type="nucleotide sequence ID" value="NZ_JADEWU010000005.1"/>
</dbReference>
<dbReference type="Proteomes" id="UP000640725">
    <property type="component" value="Unassembled WGS sequence"/>
</dbReference>
<gene>
    <name evidence="1" type="ORF">IQ236_04075</name>
</gene>
<sequence>MNFLINELSFIGQATNIYDADTLMKALAEVIKAIKPILGNDSIYIHELFSNCKITENYTVKDWVYEKSLSNDHDQVQALLLIKLFTDGPFILDILNQELLYWECEFNGEDYCESSLAGAAYLQGILISLQQAPDFSSELINVLFKLDENPSEIIEVYNLINADQVKNIPGHYLPPNPQREIYDGNDLWNRKDQLFSHLQFCKTGTKQLRILGSGEAKLKWVLKTLEQLEEYTEIWISQGCKEFSLEGYSLDVSGESKRTLDKYWKERTFLCPDGEERLFDQHIKLKQCNWRIHFFLERKTEKVIIGYVGVHLPTVKYST</sequence>
<comment type="caution">
    <text evidence="1">The sequence shown here is derived from an EMBL/GenBank/DDBJ whole genome shotgun (WGS) entry which is preliminary data.</text>
</comment>
<name>A0ABR9U7G3_9CYAN</name>
<keyword evidence="2" id="KW-1185">Reference proteome</keyword>
<organism evidence="1 2">
    <name type="scientific">Planktothrix mougeotii LEGE 06226</name>
    <dbReference type="NCBI Taxonomy" id="1828728"/>
    <lineage>
        <taxon>Bacteria</taxon>
        <taxon>Bacillati</taxon>
        <taxon>Cyanobacteriota</taxon>
        <taxon>Cyanophyceae</taxon>
        <taxon>Oscillatoriophycideae</taxon>
        <taxon>Oscillatoriales</taxon>
        <taxon>Microcoleaceae</taxon>
        <taxon>Planktothrix</taxon>
    </lineage>
</organism>